<proteinExistence type="predicted"/>
<dbReference type="Gramene" id="OMERI10G00760.1">
    <property type="protein sequence ID" value="OMERI10G00760.1"/>
    <property type="gene ID" value="OMERI10G00760"/>
</dbReference>
<dbReference type="HOGENOM" id="CLU_2708937_0_0_1"/>
<reference evidence="1" key="2">
    <citation type="submission" date="2018-05" db="EMBL/GenBank/DDBJ databases">
        <title>OmerRS3 (Oryza meridionalis Reference Sequence Version 3).</title>
        <authorList>
            <person name="Zhang J."/>
            <person name="Kudrna D."/>
            <person name="Lee S."/>
            <person name="Talag J."/>
            <person name="Welchert J."/>
            <person name="Wing R.A."/>
        </authorList>
    </citation>
    <scope>NUCLEOTIDE SEQUENCE [LARGE SCALE GENOMIC DNA]</scope>
    <source>
        <strain evidence="1">cv. OR44</strain>
    </source>
</reference>
<dbReference type="AlphaFoldDB" id="A0A0E0EVD1"/>
<reference evidence="1" key="1">
    <citation type="submission" date="2015-04" db="UniProtKB">
        <authorList>
            <consortium name="EnsemblPlants"/>
        </authorList>
    </citation>
    <scope>IDENTIFICATION</scope>
</reference>
<sequence>MCGIGSGSGFGDARSGGDRFARITRRVVTAALLLLARNAGLGDVASEETTVAATLAAEMGQLKSKISALVASV</sequence>
<evidence type="ECO:0000313" key="2">
    <source>
        <dbReference type="Proteomes" id="UP000008021"/>
    </source>
</evidence>
<evidence type="ECO:0000313" key="1">
    <source>
        <dbReference type="EnsemblPlants" id="OMERI10G00760.1"/>
    </source>
</evidence>
<accession>A0A0E0EVD1</accession>
<dbReference type="EnsemblPlants" id="OMERI10G00760.1">
    <property type="protein sequence ID" value="OMERI10G00760.1"/>
    <property type="gene ID" value="OMERI10G00760"/>
</dbReference>
<protein>
    <submittedName>
        <fullName evidence="1">Uncharacterized protein</fullName>
    </submittedName>
</protein>
<name>A0A0E0EVD1_9ORYZ</name>
<dbReference type="Proteomes" id="UP000008021">
    <property type="component" value="Chromosome 10"/>
</dbReference>
<keyword evidence="2" id="KW-1185">Reference proteome</keyword>
<organism evidence="1">
    <name type="scientific">Oryza meridionalis</name>
    <dbReference type="NCBI Taxonomy" id="40149"/>
    <lineage>
        <taxon>Eukaryota</taxon>
        <taxon>Viridiplantae</taxon>
        <taxon>Streptophyta</taxon>
        <taxon>Embryophyta</taxon>
        <taxon>Tracheophyta</taxon>
        <taxon>Spermatophyta</taxon>
        <taxon>Magnoliopsida</taxon>
        <taxon>Liliopsida</taxon>
        <taxon>Poales</taxon>
        <taxon>Poaceae</taxon>
        <taxon>BOP clade</taxon>
        <taxon>Oryzoideae</taxon>
        <taxon>Oryzeae</taxon>
        <taxon>Oryzinae</taxon>
        <taxon>Oryza</taxon>
    </lineage>
</organism>